<gene>
    <name evidence="1" type="ORF">MNOR_LOCUS8675</name>
</gene>
<sequence length="146" mass="16263">AGLPWLGGRGTGTEVLMLSGATIPIEQWNYHQPEHSSPDYCLKLSTCSMSPYAVQNCALSKPFVCGCDITSNHPFPILIDEPVVIHQTHSRGTRELHNYTRTLETDITRSKEEPVASHQTISRGKRELQVRSIHSCSSEQYQCPKG</sequence>
<dbReference type="InterPro" id="IPR016187">
    <property type="entry name" value="CTDL_fold"/>
</dbReference>
<comment type="caution">
    <text evidence="1">The sequence shown here is derived from an EMBL/GenBank/DDBJ whole genome shotgun (WGS) entry which is preliminary data.</text>
</comment>
<protein>
    <submittedName>
        <fullName evidence="1">Uncharacterized protein</fullName>
    </submittedName>
</protein>
<evidence type="ECO:0000313" key="1">
    <source>
        <dbReference type="EMBL" id="CAL4071878.1"/>
    </source>
</evidence>
<name>A0AAV2Q577_MEGNR</name>
<dbReference type="AlphaFoldDB" id="A0AAV2Q577"/>
<accession>A0AAV2Q577</accession>
<dbReference type="EMBL" id="CAXKWB010004060">
    <property type="protein sequence ID" value="CAL4071878.1"/>
    <property type="molecule type" value="Genomic_DNA"/>
</dbReference>
<dbReference type="Proteomes" id="UP001497623">
    <property type="component" value="Unassembled WGS sequence"/>
</dbReference>
<keyword evidence="2" id="KW-1185">Reference proteome</keyword>
<reference evidence="1 2" key="1">
    <citation type="submission" date="2024-05" db="EMBL/GenBank/DDBJ databases">
        <authorList>
            <person name="Wallberg A."/>
        </authorList>
    </citation>
    <scope>NUCLEOTIDE SEQUENCE [LARGE SCALE GENOMIC DNA]</scope>
</reference>
<dbReference type="SUPFAM" id="SSF56436">
    <property type="entry name" value="C-type lectin-like"/>
    <property type="match status" value="1"/>
</dbReference>
<feature type="non-terminal residue" evidence="1">
    <location>
        <position position="1"/>
    </location>
</feature>
<evidence type="ECO:0000313" key="2">
    <source>
        <dbReference type="Proteomes" id="UP001497623"/>
    </source>
</evidence>
<organism evidence="1 2">
    <name type="scientific">Meganyctiphanes norvegica</name>
    <name type="common">Northern krill</name>
    <name type="synonym">Thysanopoda norvegica</name>
    <dbReference type="NCBI Taxonomy" id="48144"/>
    <lineage>
        <taxon>Eukaryota</taxon>
        <taxon>Metazoa</taxon>
        <taxon>Ecdysozoa</taxon>
        <taxon>Arthropoda</taxon>
        <taxon>Crustacea</taxon>
        <taxon>Multicrustacea</taxon>
        <taxon>Malacostraca</taxon>
        <taxon>Eumalacostraca</taxon>
        <taxon>Eucarida</taxon>
        <taxon>Euphausiacea</taxon>
        <taxon>Euphausiidae</taxon>
        <taxon>Meganyctiphanes</taxon>
    </lineage>
</organism>
<feature type="non-terminal residue" evidence="1">
    <location>
        <position position="146"/>
    </location>
</feature>
<proteinExistence type="predicted"/>